<keyword evidence="2" id="KW-0732">Signal</keyword>
<reference evidence="4 5" key="1">
    <citation type="submission" date="2013-09" db="EMBL/GenBank/DDBJ databases">
        <title>Corchorus capsularis genome sequencing.</title>
        <authorList>
            <person name="Alam M."/>
            <person name="Haque M.S."/>
            <person name="Islam M.S."/>
            <person name="Emdad E.M."/>
            <person name="Islam M.M."/>
            <person name="Ahmed B."/>
            <person name="Halim A."/>
            <person name="Hossen Q.M.M."/>
            <person name="Hossain M.Z."/>
            <person name="Ahmed R."/>
            <person name="Khan M.M."/>
            <person name="Islam R."/>
            <person name="Rashid M.M."/>
            <person name="Khan S.A."/>
            <person name="Rahman M.S."/>
            <person name="Alam M."/>
        </authorList>
    </citation>
    <scope>NUCLEOTIDE SEQUENCE [LARGE SCALE GENOMIC DNA]</scope>
    <source>
        <strain evidence="5">cv. CVL-1</strain>
        <tissue evidence="4">Whole seedling</tissue>
    </source>
</reference>
<evidence type="ECO:0000313" key="4">
    <source>
        <dbReference type="EMBL" id="OMO72675.1"/>
    </source>
</evidence>
<dbReference type="InterPro" id="IPR035940">
    <property type="entry name" value="CAP_sf"/>
</dbReference>
<dbReference type="SUPFAM" id="SSF55797">
    <property type="entry name" value="PR-1-like"/>
    <property type="match status" value="2"/>
</dbReference>
<keyword evidence="5" id="KW-1185">Reference proteome</keyword>
<feature type="signal peptide" evidence="2">
    <location>
        <begin position="1"/>
        <end position="31"/>
    </location>
</feature>
<dbReference type="Gene3D" id="3.40.33.10">
    <property type="entry name" value="CAP"/>
    <property type="match status" value="2"/>
</dbReference>
<dbReference type="PROSITE" id="PS01009">
    <property type="entry name" value="CRISP_1"/>
    <property type="match status" value="2"/>
</dbReference>
<dbReference type="FunFam" id="3.40.33.10:FF:000004">
    <property type="entry name" value="CAP, cysteine-rich secretory protein, antigen 5"/>
    <property type="match status" value="2"/>
</dbReference>
<dbReference type="EMBL" id="AWWV01011402">
    <property type="protein sequence ID" value="OMO72675.1"/>
    <property type="molecule type" value="Genomic_DNA"/>
</dbReference>
<proteinExistence type="predicted"/>
<dbReference type="Pfam" id="PF00188">
    <property type="entry name" value="CAP"/>
    <property type="match status" value="2"/>
</dbReference>
<feature type="domain" description="SCP" evidence="3">
    <location>
        <begin position="302"/>
        <end position="453"/>
    </location>
</feature>
<name>A0A1R3HQM2_COCAP</name>
<dbReference type="PRINTS" id="PR00837">
    <property type="entry name" value="V5TPXLIKE"/>
</dbReference>
<dbReference type="AlphaFoldDB" id="A0A1R3HQM2"/>
<comment type="caution">
    <text evidence="4">The sequence shown here is derived from an EMBL/GenBank/DDBJ whole genome shotgun (WGS) entry which is preliminary data.</text>
</comment>
<dbReference type="CDD" id="cd05381">
    <property type="entry name" value="CAP_PR-1"/>
    <property type="match status" value="1"/>
</dbReference>
<dbReference type="InterPro" id="IPR014044">
    <property type="entry name" value="CAP_dom"/>
</dbReference>
<dbReference type="InterPro" id="IPR001283">
    <property type="entry name" value="CRISP-related"/>
</dbReference>
<dbReference type="InterPro" id="IPR018244">
    <property type="entry name" value="Allrgn_V5/Tpx1_CS"/>
</dbReference>
<feature type="chain" id="PRO_5012842396" evidence="2">
    <location>
        <begin position="32"/>
        <end position="461"/>
    </location>
</feature>
<evidence type="ECO:0000259" key="3">
    <source>
        <dbReference type="SMART" id="SM00198"/>
    </source>
</evidence>
<dbReference type="PANTHER" id="PTHR10334">
    <property type="entry name" value="CYSTEINE-RICH SECRETORY PROTEIN-RELATED"/>
    <property type="match status" value="1"/>
</dbReference>
<evidence type="ECO:0000256" key="2">
    <source>
        <dbReference type="SAM" id="SignalP"/>
    </source>
</evidence>
<gene>
    <name evidence="4" type="ORF">CCACVL1_17661</name>
</gene>
<dbReference type="Gramene" id="OMO72675">
    <property type="protein sequence ID" value="OMO72675"/>
    <property type="gene ID" value="CCACVL1_17661"/>
</dbReference>
<organism evidence="4 5">
    <name type="scientific">Corchorus capsularis</name>
    <name type="common">Jute</name>
    <dbReference type="NCBI Taxonomy" id="210143"/>
    <lineage>
        <taxon>Eukaryota</taxon>
        <taxon>Viridiplantae</taxon>
        <taxon>Streptophyta</taxon>
        <taxon>Embryophyta</taxon>
        <taxon>Tracheophyta</taxon>
        <taxon>Spermatophyta</taxon>
        <taxon>Magnoliopsida</taxon>
        <taxon>eudicotyledons</taxon>
        <taxon>Gunneridae</taxon>
        <taxon>Pentapetalae</taxon>
        <taxon>rosids</taxon>
        <taxon>malvids</taxon>
        <taxon>Malvales</taxon>
        <taxon>Malvaceae</taxon>
        <taxon>Grewioideae</taxon>
        <taxon>Apeibeae</taxon>
        <taxon>Corchorus</taxon>
    </lineage>
</organism>
<dbReference type="STRING" id="210143.A0A1R3HQM2"/>
<accession>A0A1R3HQM2</accession>
<feature type="region of interest" description="Disordered" evidence="1">
    <location>
        <begin position="272"/>
        <end position="296"/>
    </location>
</feature>
<dbReference type="SMART" id="SM00198">
    <property type="entry name" value="SCP"/>
    <property type="match status" value="2"/>
</dbReference>
<evidence type="ECO:0000256" key="1">
    <source>
        <dbReference type="SAM" id="MobiDB-lite"/>
    </source>
</evidence>
<feature type="domain" description="SCP" evidence="3">
    <location>
        <begin position="95"/>
        <end position="228"/>
    </location>
</feature>
<sequence length="461" mass="51531">MTRSNSSPKSLAAAALIFSLILLIAAEPANALHARKHRKRKPKKPAGIFQLYDKFITGIGNGHPLPILPIRPLPLPAPIKPIVDIPEKKETTSGDLKEEFLAAHNEARAAVGHLPLQWNDTLAYISKQWALTRINDCQMIHSPKAQHHHGHGENLFWGKLDHWSPKKVVKSWVDEKVHYDRKTNTCIQPTDPKEAKHQCGHYTQIIWQDTLQVGCARVKCLTKRGVSNGEAPPIIMPTIAPAGAAESAKSQKPKPEEIIYKVDDKYIYASGNVIPTPTSPSPSAPPRKQTVDPAGKELTVGNLKEEYLAAHNKVLRASVGHSPLQWNNSLAGIAKQWALKRKNDCKMIHSTAGKEPHDSNAYRENLFWGKRSHWTPTKVVKHWADEKAYYNRNTNTCSPPKPKSSDERKRVCGHYTQIVWKDTADVGCAHIGCVNDQGFLFVCAYYSPGNYKGEDPFHNYI</sequence>
<dbReference type="Proteomes" id="UP000188268">
    <property type="component" value="Unassembled WGS sequence"/>
</dbReference>
<protein>
    <submittedName>
        <fullName evidence="4">Allergen V5/Tpx-1-related protein</fullName>
    </submittedName>
</protein>
<dbReference type="OrthoDB" id="337038at2759"/>
<evidence type="ECO:0000313" key="5">
    <source>
        <dbReference type="Proteomes" id="UP000188268"/>
    </source>
</evidence>
<dbReference type="GO" id="GO:0005576">
    <property type="term" value="C:extracellular region"/>
    <property type="evidence" value="ECO:0007669"/>
    <property type="project" value="InterPro"/>
</dbReference>
<dbReference type="OMA" id="PMAQKAF"/>